<evidence type="ECO:0000313" key="2">
    <source>
        <dbReference type="EMBL" id="OEU20117.1"/>
    </source>
</evidence>
<reference evidence="2 3" key="1">
    <citation type="submission" date="2016-09" db="EMBL/GenBank/DDBJ databases">
        <title>Extensive genetic diversity and differential bi-allelic expression allows diatom success in the polar Southern Ocean.</title>
        <authorList>
            <consortium name="DOE Joint Genome Institute"/>
            <person name="Mock T."/>
            <person name="Otillar R.P."/>
            <person name="Strauss J."/>
            <person name="Dupont C."/>
            <person name="Frickenhaus S."/>
            <person name="Maumus F."/>
            <person name="Mcmullan M."/>
            <person name="Sanges R."/>
            <person name="Schmutz J."/>
            <person name="Toseland A."/>
            <person name="Valas R."/>
            <person name="Veluchamy A."/>
            <person name="Ward B.J."/>
            <person name="Allen A."/>
            <person name="Barry K."/>
            <person name="Falciatore A."/>
            <person name="Ferrante M."/>
            <person name="Fortunato A.E."/>
            <person name="Gloeckner G."/>
            <person name="Gruber A."/>
            <person name="Hipkin R."/>
            <person name="Janech M."/>
            <person name="Kroth P."/>
            <person name="Leese F."/>
            <person name="Lindquist E."/>
            <person name="Lyon B.R."/>
            <person name="Martin J."/>
            <person name="Mayer C."/>
            <person name="Parker M."/>
            <person name="Quesneville H."/>
            <person name="Raymond J."/>
            <person name="Uhlig C."/>
            <person name="Valentin K.U."/>
            <person name="Worden A.Z."/>
            <person name="Armbrust E.V."/>
            <person name="Bowler C."/>
            <person name="Green B."/>
            <person name="Moulton V."/>
            <person name="Van Oosterhout C."/>
            <person name="Grigoriev I."/>
        </authorList>
    </citation>
    <scope>NUCLEOTIDE SEQUENCE [LARGE SCALE GENOMIC DNA]</scope>
    <source>
        <strain evidence="2 3">CCMP1102</strain>
    </source>
</reference>
<sequence length="306" mass="34701">MSITNNRAEILADPKGALCVHCLSKPKITAKTKTCDISTVICPHCSVTCVFPASSICSFEIMKGVHVSLFNKTLEDLEPCSVICTVCNMSASNVPKCFVPKPKEIMDFHNKINQQDPEKYTGKSCILEFDVYKDYESDPFFFTTNASRQYENNYDSGNGPYNRRIDSSPMASTSKVASEGESDDARRAKEVYHHFRGYNSYDSTSDSSIEDTRRSRETYPRHRRYKDYDSATDTSIRDTRHDAHCASRSRTVTCPVCGICAEGYIDYPVPSEDFMKEIHMTLAKNPEKYPGYSCFLSMPRLRMKKP</sequence>
<keyword evidence="3" id="KW-1185">Reference proteome</keyword>
<protein>
    <submittedName>
        <fullName evidence="2">Uncharacterized protein</fullName>
    </submittedName>
</protein>
<proteinExistence type="predicted"/>
<feature type="region of interest" description="Disordered" evidence="1">
    <location>
        <begin position="153"/>
        <end position="187"/>
    </location>
</feature>
<evidence type="ECO:0000313" key="3">
    <source>
        <dbReference type="Proteomes" id="UP000095751"/>
    </source>
</evidence>
<dbReference type="EMBL" id="KV784355">
    <property type="protein sequence ID" value="OEU20117.1"/>
    <property type="molecule type" value="Genomic_DNA"/>
</dbReference>
<dbReference type="KEGG" id="fcy:FRACYDRAFT_236185"/>
<gene>
    <name evidence="2" type="ORF">FRACYDRAFT_236185</name>
</gene>
<dbReference type="InParanoid" id="A0A1E7FPP9"/>
<dbReference type="Proteomes" id="UP000095751">
    <property type="component" value="Unassembled WGS sequence"/>
</dbReference>
<name>A0A1E7FPP9_9STRA</name>
<organism evidence="2 3">
    <name type="scientific">Fragilariopsis cylindrus CCMP1102</name>
    <dbReference type="NCBI Taxonomy" id="635003"/>
    <lineage>
        <taxon>Eukaryota</taxon>
        <taxon>Sar</taxon>
        <taxon>Stramenopiles</taxon>
        <taxon>Ochrophyta</taxon>
        <taxon>Bacillariophyta</taxon>
        <taxon>Bacillariophyceae</taxon>
        <taxon>Bacillariophycidae</taxon>
        <taxon>Bacillariales</taxon>
        <taxon>Bacillariaceae</taxon>
        <taxon>Fragilariopsis</taxon>
    </lineage>
</organism>
<dbReference type="AlphaFoldDB" id="A0A1E7FPP9"/>
<evidence type="ECO:0000256" key="1">
    <source>
        <dbReference type="SAM" id="MobiDB-lite"/>
    </source>
</evidence>
<accession>A0A1E7FPP9</accession>